<dbReference type="Pfam" id="PF00440">
    <property type="entry name" value="TetR_N"/>
    <property type="match status" value="1"/>
</dbReference>
<dbReference type="EMBL" id="CP033972">
    <property type="protein sequence ID" value="AZG47140.1"/>
    <property type="molecule type" value="Genomic_DNA"/>
</dbReference>
<dbReference type="Proteomes" id="UP000271469">
    <property type="component" value="Chromosome"/>
</dbReference>
<dbReference type="GO" id="GO:0003677">
    <property type="term" value="F:DNA binding"/>
    <property type="evidence" value="ECO:0007669"/>
    <property type="project" value="UniProtKB-UniRule"/>
</dbReference>
<dbReference type="InterPro" id="IPR009057">
    <property type="entry name" value="Homeodomain-like_sf"/>
</dbReference>
<dbReference type="PROSITE" id="PS50977">
    <property type="entry name" value="HTH_TETR_2"/>
    <property type="match status" value="1"/>
</dbReference>
<reference evidence="5 6" key="1">
    <citation type="submission" date="2018-11" db="EMBL/GenBank/DDBJ databases">
        <title>Gordonia insulae sp. nov., isolated from an island soil.</title>
        <authorList>
            <person name="Kim Y.S."/>
            <person name="Kim S.B."/>
        </authorList>
    </citation>
    <scope>NUCLEOTIDE SEQUENCE [LARGE SCALE GENOMIC DNA]</scope>
    <source>
        <strain evidence="5 6">MMS17-SY073</strain>
    </source>
</reference>
<dbReference type="PRINTS" id="PR00455">
    <property type="entry name" value="HTHTETR"/>
</dbReference>
<evidence type="ECO:0000256" key="1">
    <source>
        <dbReference type="ARBA" id="ARBA00023125"/>
    </source>
</evidence>
<accession>A0A3G8JSI8</accession>
<feature type="domain" description="HTH tetR-type" evidence="4">
    <location>
        <begin position="28"/>
        <end position="88"/>
    </location>
</feature>
<dbReference type="PANTHER" id="PTHR43479:SF11">
    <property type="entry name" value="ACREF_ENVCD OPERON REPRESSOR-RELATED"/>
    <property type="match status" value="1"/>
</dbReference>
<dbReference type="SUPFAM" id="SSF46689">
    <property type="entry name" value="Homeodomain-like"/>
    <property type="match status" value="1"/>
</dbReference>
<name>A0A3G8JSI8_9ACTN</name>
<evidence type="ECO:0000256" key="3">
    <source>
        <dbReference type="SAM" id="MobiDB-lite"/>
    </source>
</evidence>
<evidence type="ECO:0000259" key="4">
    <source>
        <dbReference type="PROSITE" id="PS50977"/>
    </source>
</evidence>
<dbReference type="Gene3D" id="1.10.357.10">
    <property type="entry name" value="Tetracycline Repressor, domain 2"/>
    <property type="match status" value="1"/>
</dbReference>
<dbReference type="KEGG" id="gom:D7316_03748"/>
<dbReference type="InterPro" id="IPR050624">
    <property type="entry name" value="HTH-type_Tx_Regulator"/>
</dbReference>
<gene>
    <name evidence="5" type="ORF">D7316_03748</name>
</gene>
<organism evidence="5 6">
    <name type="scientific">Gordonia insulae</name>
    <dbReference type="NCBI Taxonomy" id="2420509"/>
    <lineage>
        <taxon>Bacteria</taxon>
        <taxon>Bacillati</taxon>
        <taxon>Actinomycetota</taxon>
        <taxon>Actinomycetes</taxon>
        <taxon>Mycobacteriales</taxon>
        <taxon>Gordoniaceae</taxon>
        <taxon>Gordonia</taxon>
    </lineage>
</organism>
<protein>
    <recommendedName>
        <fullName evidence="4">HTH tetR-type domain-containing protein</fullName>
    </recommendedName>
</protein>
<dbReference type="AlphaFoldDB" id="A0A3G8JSI8"/>
<proteinExistence type="predicted"/>
<dbReference type="PANTHER" id="PTHR43479">
    <property type="entry name" value="ACREF/ENVCD OPERON REPRESSOR-RELATED"/>
    <property type="match status" value="1"/>
</dbReference>
<keyword evidence="6" id="KW-1185">Reference proteome</keyword>
<evidence type="ECO:0000256" key="2">
    <source>
        <dbReference type="PROSITE-ProRule" id="PRU00335"/>
    </source>
</evidence>
<dbReference type="InterPro" id="IPR001647">
    <property type="entry name" value="HTH_TetR"/>
</dbReference>
<feature type="DNA-binding region" description="H-T-H motif" evidence="2">
    <location>
        <begin position="51"/>
        <end position="70"/>
    </location>
</feature>
<keyword evidence="1 2" id="KW-0238">DNA-binding</keyword>
<sequence>MTGRARTAGKQATAGRRIKGLDASERAQQRRELILDAALDLFAREGYANASIEAICQLAYVGNKAFYEHFSTKEACYLELLQRNTHTIFAGVYATMEESSGSEADVTHRLLESFVDALAGDPRVGAVTFGQSGGISPTVERQRRANRRQAAELVRAVWSRFDEAATEAPAEHMAIAVTGGLFDLIADALDRADGALAPAHARDWSTT</sequence>
<evidence type="ECO:0000313" key="5">
    <source>
        <dbReference type="EMBL" id="AZG47140.1"/>
    </source>
</evidence>
<dbReference type="RefSeq" id="WP_232016968.1">
    <property type="nucleotide sequence ID" value="NZ_CP033972.1"/>
</dbReference>
<feature type="region of interest" description="Disordered" evidence="3">
    <location>
        <begin position="1"/>
        <end position="21"/>
    </location>
</feature>
<evidence type="ECO:0000313" key="6">
    <source>
        <dbReference type="Proteomes" id="UP000271469"/>
    </source>
</evidence>